<feature type="transmembrane region" description="Helical" evidence="6">
    <location>
        <begin position="79"/>
        <end position="101"/>
    </location>
</feature>
<feature type="transmembrane region" description="Helical" evidence="6">
    <location>
        <begin position="43"/>
        <end position="64"/>
    </location>
</feature>
<feature type="transmembrane region" description="Helical" evidence="6">
    <location>
        <begin position="256"/>
        <end position="275"/>
    </location>
</feature>
<dbReference type="Proteomes" id="UP000235786">
    <property type="component" value="Unassembled WGS sequence"/>
</dbReference>
<dbReference type="AlphaFoldDB" id="A0A2J6REL4"/>
<evidence type="ECO:0000313" key="8">
    <source>
        <dbReference type="Proteomes" id="UP000235786"/>
    </source>
</evidence>
<organism evidence="7 8">
    <name type="scientific">Hyaloscypha variabilis (strain UAMH 11265 / GT02V1 / F)</name>
    <name type="common">Meliniomyces variabilis</name>
    <dbReference type="NCBI Taxonomy" id="1149755"/>
    <lineage>
        <taxon>Eukaryota</taxon>
        <taxon>Fungi</taxon>
        <taxon>Dikarya</taxon>
        <taxon>Ascomycota</taxon>
        <taxon>Pezizomycotina</taxon>
        <taxon>Leotiomycetes</taxon>
        <taxon>Helotiales</taxon>
        <taxon>Hyaloscyphaceae</taxon>
        <taxon>Hyaloscypha</taxon>
        <taxon>Hyaloscypha variabilis</taxon>
    </lineage>
</organism>
<keyword evidence="4 6" id="KW-1133">Transmembrane helix</keyword>
<feature type="transmembrane region" description="Helical" evidence="6">
    <location>
        <begin position="158"/>
        <end position="175"/>
    </location>
</feature>
<feature type="transmembrane region" description="Helical" evidence="6">
    <location>
        <begin position="12"/>
        <end position="31"/>
    </location>
</feature>
<dbReference type="EMBL" id="KZ613950">
    <property type="protein sequence ID" value="PMD36933.1"/>
    <property type="molecule type" value="Genomic_DNA"/>
</dbReference>
<name>A0A2J6REL4_HYAVF</name>
<dbReference type="PANTHER" id="PTHR43791:SF104">
    <property type="entry name" value="MAJOR FACILITATOR SUPERFAMILY (MFS) PROFILE DOMAIN-CONTAINING PROTEIN-RELATED"/>
    <property type="match status" value="1"/>
</dbReference>
<gene>
    <name evidence="7" type="ORF">L207DRAFT_532511</name>
</gene>
<evidence type="ECO:0000256" key="2">
    <source>
        <dbReference type="ARBA" id="ARBA00022448"/>
    </source>
</evidence>
<keyword evidence="8" id="KW-1185">Reference proteome</keyword>
<comment type="subcellular location">
    <subcellularLocation>
        <location evidence="1">Membrane</location>
        <topology evidence="1">Multi-pass membrane protein</topology>
    </subcellularLocation>
</comment>
<evidence type="ECO:0000256" key="5">
    <source>
        <dbReference type="ARBA" id="ARBA00023136"/>
    </source>
</evidence>
<dbReference type="InterPro" id="IPR036259">
    <property type="entry name" value="MFS_trans_sf"/>
</dbReference>
<feature type="transmembrane region" description="Helical" evidence="6">
    <location>
        <begin position="187"/>
        <end position="209"/>
    </location>
</feature>
<accession>A0A2J6REL4</accession>
<sequence>MTSRATFYLFRFLLGVLEGGFIPDVILYLGYFYKNRELPARLAWFWTAYALTNIASAFLAYGILHLDGHHKLGPFHGQGWRYLFAIEGGITGLVGVLACLLSTSKGSKTPPANYLTLTLRALGFSTFNTNLLVIPSSVLFILQLQFWTWASEKLNQRFLVGLMSQVWAIPLLIALETLPVKFAHSNWVRYAISSLIFEYPYVHAILVAITSRNAGTVRTRTVGSSLYNMAVQTSNIISTQIYQNKDKPLYYAGNQVLLGIAAYNVILFVGAKFYYTWKNNQRDKIWDSMTREEKLNYLATTKDKGNKRLDFRFAS</sequence>
<dbReference type="GO" id="GO:0016020">
    <property type="term" value="C:membrane"/>
    <property type="evidence" value="ECO:0007669"/>
    <property type="project" value="UniProtKB-SubCell"/>
</dbReference>
<proteinExistence type="predicted"/>
<dbReference type="Gene3D" id="1.20.1250.20">
    <property type="entry name" value="MFS general substrate transporter like domains"/>
    <property type="match status" value="1"/>
</dbReference>
<evidence type="ECO:0000256" key="1">
    <source>
        <dbReference type="ARBA" id="ARBA00004141"/>
    </source>
</evidence>
<keyword evidence="5 6" id="KW-0472">Membrane</keyword>
<dbReference type="GO" id="GO:0022857">
    <property type="term" value="F:transmembrane transporter activity"/>
    <property type="evidence" value="ECO:0007669"/>
    <property type="project" value="TreeGrafter"/>
</dbReference>
<feature type="transmembrane region" description="Helical" evidence="6">
    <location>
        <begin position="122"/>
        <end position="146"/>
    </location>
</feature>
<evidence type="ECO:0000313" key="7">
    <source>
        <dbReference type="EMBL" id="PMD36933.1"/>
    </source>
</evidence>
<dbReference type="OrthoDB" id="1935484at2759"/>
<keyword evidence="3 6" id="KW-0812">Transmembrane</keyword>
<dbReference type="SUPFAM" id="SSF103473">
    <property type="entry name" value="MFS general substrate transporter"/>
    <property type="match status" value="1"/>
</dbReference>
<evidence type="ECO:0000256" key="6">
    <source>
        <dbReference type="SAM" id="Phobius"/>
    </source>
</evidence>
<evidence type="ECO:0000256" key="4">
    <source>
        <dbReference type="ARBA" id="ARBA00022989"/>
    </source>
</evidence>
<reference evidence="7 8" key="1">
    <citation type="submission" date="2016-04" db="EMBL/GenBank/DDBJ databases">
        <title>A degradative enzymes factory behind the ericoid mycorrhizal symbiosis.</title>
        <authorList>
            <consortium name="DOE Joint Genome Institute"/>
            <person name="Martino E."/>
            <person name="Morin E."/>
            <person name="Grelet G."/>
            <person name="Kuo A."/>
            <person name="Kohler A."/>
            <person name="Daghino S."/>
            <person name="Barry K."/>
            <person name="Choi C."/>
            <person name="Cichocki N."/>
            <person name="Clum A."/>
            <person name="Copeland A."/>
            <person name="Hainaut M."/>
            <person name="Haridas S."/>
            <person name="Labutti K."/>
            <person name="Lindquist E."/>
            <person name="Lipzen A."/>
            <person name="Khouja H.-R."/>
            <person name="Murat C."/>
            <person name="Ohm R."/>
            <person name="Olson A."/>
            <person name="Spatafora J."/>
            <person name="Veneault-Fourrey C."/>
            <person name="Henrissat B."/>
            <person name="Grigoriev I."/>
            <person name="Martin F."/>
            <person name="Perotto S."/>
        </authorList>
    </citation>
    <scope>NUCLEOTIDE SEQUENCE [LARGE SCALE GENOMIC DNA]</scope>
    <source>
        <strain evidence="7 8">F</strain>
    </source>
</reference>
<dbReference type="PANTHER" id="PTHR43791">
    <property type="entry name" value="PERMEASE-RELATED"/>
    <property type="match status" value="1"/>
</dbReference>
<keyword evidence="2" id="KW-0813">Transport</keyword>
<evidence type="ECO:0000256" key="3">
    <source>
        <dbReference type="ARBA" id="ARBA00022692"/>
    </source>
</evidence>
<protein>
    <submittedName>
        <fullName evidence="7">MFS general substrate transporter</fullName>
    </submittedName>
</protein>